<name>A0ABY6FQM3_9MICC</name>
<organism evidence="1 2">
    <name type="scientific">Arthrobacter koreensis</name>
    <dbReference type="NCBI Taxonomy" id="199136"/>
    <lineage>
        <taxon>Bacteria</taxon>
        <taxon>Bacillati</taxon>
        <taxon>Actinomycetota</taxon>
        <taxon>Actinomycetes</taxon>
        <taxon>Micrococcales</taxon>
        <taxon>Micrococcaceae</taxon>
        <taxon>Arthrobacter</taxon>
    </lineage>
</organism>
<gene>
    <name evidence="1" type="ORF">N9A08_12875</name>
</gene>
<reference evidence="1" key="1">
    <citation type="submission" date="2022-09" db="EMBL/GenBank/DDBJ databases">
        <authorList>
            <person name="Li D."/>
            <person name="Cheng J."/>
            <person name="Li Y."/>
        </authorList>
    </citation>
    <scope>NUCLEOTIDE SEQUENCE</scope>
    <source>
        <strain evidence="1">DL</strain>
    </source>
</reference>
<protein>
    <recommendedName>
        <fullName evidence="3">Minor tail protein</fullName>
    </recommendedName>
</protein>
<proteinExistence type="predicted"/>
<evidence type="ECO:0000313" key="2">
    <source>
        <dbReference type="Proteomes" id="UP001063368"/>
    </source>
</evidence>
<dbReference type="RefSeq" id="WP_263127515.1">
    <property type="nucleotide sequence ID" value="NZ_CP106856.1"/>
</dbReference>
<dbReference type="Proteomes" id="UP001063368">
    <property type="component" value="Chromosome"/>
</dbReference>
<evidence type="ECO:0000313" key="1">
    <source>
        <dbReference type="EMBL" id="UYB35510.1"/>
    </source>
</evidence>
<dbReference type="EMBL" id="CP106856">
    <property type="protein sequence ID" value="UYB35510.1"/>
    <property type="molecule type" value="Genomic_DNA"/>
</dbReference>
<accession>A0ABY6FQM3</accession>
<evidence type="ECO:0008006" key="3">
    <source>
        <dbReference type="Google" id="ProtNLM"/>
    </source>
</evidence>
<sequence>MAEPLSYGYPNAAITADRLPVWQQPLARFTVAGPDDWKVSALGSLDRGIRVEAGTGSGDAVTDITTPYETMSLPKPDVAARWYLIVRRRNWSGTGTTTLAAIVGTTATNPVLPSRFNEPGSRSDQPLALVRVTQANSTVQQIIDLRCWAANGGVEAAHELALSYLAAPGAAVKIGRTEHRYELQANGVWGWRSYQLTMDSGVYTPVWSGFQWRGDTHISKGSYWVDGDKVTVKAMIQSGRNPSLGLGNISFSLPPGHPTAADFMSVGTGVHSTSGTGGSLRTVVPVAGPGQSSATVWVDKNPFVSPGRAGYGWGEGAAFHVQIEYRRPPLFEN</sequence>
<keyword evidence="2" id="KW-1185">Reference proteome</keyword>